<evidence type="ECO:0000256" key="4">
    <source>
        <dbReference type="ARBA" id="ARBA00023163"/>
    </source>
</evidence>
<dbReference type="PANTHER" id="PTHR30055:SF240">
    <property type="entry name" value="HTH-TYPE TRANSCRIPTIONAL REGULATOR ACRR"/>
    <property type="match status" value="1"/>
</dbReference>
<evidence type="ECO:0000256" key="5">
    <source>
        <dbReference type="PROSITE-ProRule" id="PRU00335"/>
    </source>
</evidence>
<dbReference type="GO" id="GO:0000976">
    <property type="term" value="F:transcription cis-regulatory region binding"/>
    <property type="evidence" value="ECO:0007669"/>
    <property type="project" value="TreeGrafter"/>
</dbReference>
<dbReference type="InterPro" id="IPR009057">
    <property type="entry name" value="Homeodomain-like_sf"/>
</dbReference>
<evidence type="ECO:0000313" key="8">
    <source>
        <dbReference type="Proteomes" id="UP000244934"/>
    </source>
</evidence>
<dbReference type="Pfam" id="PF08361">
    <property type="entry name" value="TetR_C_2"/>
    <property type="match status" value="1"/>
</dbReference>
<keyword evidence="2" id="KW-0805">Transcription regulation</keyword>
<evidence type="ECO:0000256" key="1">
    <source>
        <dbReference type="ARBA" id="ARBA00022491"/>
    </source>
</evidence>
<accession>A0A2R8CJF9</accession>
<protein>
    <submittedName>
        <fullName evidence="7">HTH-type transcriptional repressor BepR</fullName>
    </submittedName>
</protein>
<reference evidence="8" key="1">
    <citation type="submission" date="2018-03" db="EMBL/GenBank/DDBJ databases">
        <authorList>
            <person name="Navarro De La Torre S."/>
        </authorList>
    </citation>
    <scope>NUCLEOTIDE SEQUENCE [LARGE SCALE GENOMIC DNA]</scope>
    <source>
        <strain evidence="8">EAod3</strain>
    </source>
</reference>
<dbReference type="RefSeq" id="WP_207771410.1">
    <property type="nucleotide sequence ID" value="NZ_ONZI01000001.1"/>
</dbReference>
<dbReference type="Proteomes" id="UP000244934">
    <property type="component" value="Unassembled WGS sequence"/>
</dbReference>
<keyword evidence="1" id="KW-0678">Repressor</keyword>
<gene>
    <name evidence="7" type="primary">bepR</name>
    <name evidence="7" type="ORF">KSP9073_01014</name>
</gene>
<dbReference type="PANTHER" id="PTHR30055">
    <property type="entry name" value="HTH-TYPE TRANSCRIPTIONAL REGULATOR RUTR"/>
    <property type="match status" value="1"/>
</dbReference>
<dbReference type="InterPro" id="IPR013572">
    <property type="entry name" value="Tscrpt_reg_MAATS_C"/>
</dbReference>
<sequence length="215" mass="24365">MRKTKEEAELTRQSLMNAAEHLFIEKGLSRTTHNDIATRAGVTRGALNWHFPEGKTSILAALLERKRQMTERLAAHLAQCEQLAHAPVSIMRLTLVQDLESLSRDSRLQRILLLTSSRNEFIGEFAWVNDQLDLHTQECRDMMSHTFRRGVDCGEIALRHDLTPAMAASMLLSCIKGVVTDWLLKQTLFELSHDSEKVVSTLLDSVVIWQYGPVS</sequence>
<evidence type="ECO:0000256" key="2">
    <source>
        <dbReference type="ARBA" id="ARBA00023015"/>
    </source>
</evidence>
<feature type="domain" description="HTH tetR-type" evidence="6">
    <location>
        <begin position="9"/>
        <end position="69"/>
    </location>
</feature>
<dbReference type="InterPro" id="IPR036271">
    <property type="entry name" value="Tet_transcr_reg_TetR-rel_C_sf"/>
</dbReference>
<dbReference type="PRINTS" id="PR00455">
    <property type="entry name" value="HTHTETR"/>
</dbReference>
<keyword evidence="4" id="KW-0804">Transcription</keyword>
<dbReference type="EMBL" id="ONZI01000001">
    <property type="protein sequence ID" value="SPJ33011.1"/>
    <property type="molecule type" value="Genomic_DNA"/>
</dbReference>
<keyword evidence="3 5" id="KW-0238">DNA-binding</keyword>
<dbReference type="SUPFAM" id="SSF48498">
    <property type="entry name" value="Tetracyclin repressor-like, C-terminal domain"/>
    <property type="match status" value="1"/>
</dbReference>
<dbReference type="PROSITE" id="PS50977">
    <property type="entry name" value="HTH_TETR_2"/>
    <property type="match status" value="1"/>
</dbReference>
<dbReference type="SUPFAM" id="SSF46689">
    <property type="entry name" value="Homeodomain-like"/>
    <property type="match status" value="1"/>
</dbReference>
<evidence type="ECO:0000259" key="6">
    <source>
        <dbReference type="PROSITE" id="PS50977"/>
    </source>
</evidence>
<dbReference type="Pfam" id="PF00440">
    <property type="entry name" value="TetR_N"/>
    <property type="match status" value="1"/>
</dbReference>
<dbReference type="InterPro" id="IPR050109">
    <property type="entry name" value="HTH-type_TetR-like_transc_reg"/>
</dbReference>
<keyword evidence="8" id="KW-1185">Reference proteome</keyword>
<proteinExistence type="predicted"/>
<name>A0A2R8CJF9_9GAMM</name>
<dbReference type="GO" id="GO:0003700">
    <property type="term" value="F:DNA-binding transcription factor activity"/>
    <property type="evidence" value="ECO:0007669"/>
    <property type="project" value="TreeGrafter"/>
</dbReference>
<evidence type="ECO:0000313" key="7">
    <source>
        <dbReference type="EMBL" id="SPJ33011.1"/>
    </source>
</evidence>
<dbReference type="InterPro" id="IPR001647">
    <property type="entry name" value="HTH_TetR"/>
</dbReference>
<evidence type="ECO:0000256" key="3">
    <source>
        <dbReference type="ARBA" id="ARBA00023125"/>
    </source>
</evidence>
<dbReference type="Gene3D" id="1.10.357.10">
    <property type="entry name" value="Tetracycline Repressor, domain 2"/>
    <property type="match status" value="1"/>
</dbReference>
<feature type="DNA-binding region" description="H-T-H motif" evidence="5">
    <location>
        <begin position="32"/>
        <end position="51"/>
    </location>
</feature>
<dbReference type="AlphaFoldDB" id="A0A2R8CJF9"/>
<organism evidence="7 8">
    <name type="scientific">Kushneria phyllosphaerae</name>
    <dbReference type="NCBI Taxonomy" id="2100822"/>
    <lineage>
        <taxon>Bacteria</taxon>
        <taxon>Pseudomonadati</taxon>
        <taxon>Pseudomonadota</taxon>
        <taxon>Gammaproteobacteria</taxon>
        <taxon>Oceanospirillales</taxon>
        <taxon>Halomonadaceae</taxon>
        <taxon>Kushneria</taxon>
    </lineage>
</organism>